<dbReference type="Proteomes" id="UP000204584">
    <property type="component" value="Segment"/>
</dbReference>
<gene>
    <name evidence="3" type="ORF">psal_cds_1316</name>
</gene>
<feature type="region of interest" description="Disordered" evidence="1">
    <location>
        <begin position="243"/>
        <end position="268"/>
    </location>
</feature>
<feature type="region of interest" description="Disordered" evidence="1">
    <location>
        <begin position="74"/>
        <end position="115"/>
    </location>
</feature>
<dbReference type="GeneID" id="16607480"/>
<evidence type="ECO:0000313" key="4">
    <source>
        <dbReference type="Proteomes" id="UP000204584"/>
    </source>
</evidence>
<feature type="compositionally biased region" description="Low complexity" evidence="1">
    <location>
        <begin position="80"/>
        <end position="89"/>
    </location>
</feature>
<evidence type="ECO:0000256" key="1">
    <source>
        <dbReference type="SAM" id="MobiDB-lite"/>
    </source>
</evidence>
<keyword evidence="4" id="KW-1185">Reference proteome</keyword>
<dbReference type="EMBL" id="KC977571">
    <property type="protein sequence ID" value="AGO85693.2"/>
    <property type="molecule type" value="Genomic_DNA"/>
</dbReference>
<name>S4VZ99_9VIRU</name>
<accession>S4VZ99</accession>
<reference evidence="3 4" key="1">
    <citation type="journal article" date="2013" name="Science">
        <title>Pandoraviruses: amoeba viruses with genomes up to 2.5 Mb reaching that of parasitic eukaryotes.</title>
        <authorList>
            <person name="Philippe N."/>
            <person name="Legendre M."/>
            <person name="Doutre G."/>
            <person name="Coute Y."/>
            <person name="Poirot O."/>
            <person name="Lescot M."/>
            <person name="Arslan D."/>
            <person name="Seltzer V."/>
            <person name="Bertaux L."/>
            <person name="Bruley C."/>
            <person name="Garin J."/>
            <person name="Claverie J.M."/>
            <person name="Abergel C."/>
        </authorList>
    </citation>
    <scope>NUCLEOTIDE SEQUENCE [LARGE SCALE GENOMIC DNA]</scope>
</reference>
<feature type="compositionally biased region" description="Basic and acidic residues" evidence="1">
    <location>
        <begin position="243"/>
        <end position="256"/>
    </location>
</feature>
<dbReference type="KEGG" id="vg:16607480"/>
<feature type="transmembrane region" description="Helical" evidence="2">
    <location>
        <begin position="274"/>
        <end position="297"/>
    </location>
</feature>
<protein>
    <submittedName>
        <fullName evidence="3">Uncharacterized protein</fullName>
    </submittedName>
</protein>
<proteinExistence type="predicted"/>
<organism evidence="3 4">
    <name type="scientific">Pandoravirus salinus</name>
    <dbReference type="NCBI Taxonomy" id="1349410"/>
    <lineage>
        <taxon>Viruses</taxon>
        <taxon>Pandoravirus</taxon>
    </lineage>
</organism>
<evidence type="ECO:0000313" key="3">
    <source>
        <dbReference type="EMBL" id="AGO85693.2"/>
    </source>
</evidence>
<keyword evidence="2" id="KW-0472">Membrane</keyword>
<feature type="region of interest" description="Disordered" evidence="1">
    <location>
        <begin position="1"/>
        <end position="25"/>
    </location>
</feature>
<sequence>MRRATHLHSRVSTLSHAHGAVKGTKRHFSRSAATLGVNAATVHAHIAVPPVPGTYGVVDASGREWIVHVRLRDPSPAPGAPAEVAPGLPCSKPTEMDDSDNRANDAEDGSPHVTRTDLKQTALAIQVSRDGLGAMTEVDRRNGDRSNRALHATWIGIKQTMLDIWCPKLAETIHADKRDAIDQVNNNDADAPLSYGAWLKQSVLDMWCSPEENATRIRRERERDAAIRRMDLRRTEAYRHGKDMDLRREEARRRAESGSSTLGRTPGTRPDIPVVVCNSLAFTLNTFAYCCMISYIANM</sequence>
<evidence type="ECO:0000256" key="2">
    <source>
        <dbReference type="SAM" id="Phobius"/>
    </source>
</evidence>
<dbReference type="RefSeq" id="YP_008438772.2">
    <property type="nucleotide sequence ID" value="NC_022098.1"/>
</dbReference>
<keyword evidence="2" id="KW-1133">Transmembrane helix</keyword>
<keyword evidence="2" id="KW-0812">Transmembrane</keyword>